<evidence type="ECO:0000313" key="3">
    <source>
        <dbReference type="Proteomes" id="UP001262032"/>
    </source>
</evidence>
<feature type="compositionally biased region" description="Basic and acidic residues" evidence="1">
    <location>
        <begin position="1"/>
        <end position="17"/>
    </location>
</feature>
<gene>
    <name evidence="2" type="ORF">J2X12_002965</name>
</gene>
<sequence length="31" mass="3627">MIQELPTDRPPAREGYRRLRPAPLPARRQGK</sequence>
<protein>
    <submittedName>
        <fullName evidence="2">Uncharacterized protein</fullName>
    </submittedName>
</protein>
<organism evidence="2 3">
    <name type="scientific">Pseudarthrobacter oxydans</name>
    <name type="common">Arthrobacter oxydans</name>
    <dbReference type="NCBI Taxonomy" id="1671"/>
    <lineage>
        <taxon>Bacteria</taxon>
        <taxon>Bacillati</taxon>
        <taxon>Actinomycetota</taxon>
        <taxon>Actinomycetes</taxon>
        <taxon>Micrococcales</taxon>
        <taxon>Micrococcaceae</taxon>
        <taxon>Pseudarthrobacter</taxon>
    </lineage>
</organism>
<dbReference type="Proteomes" id="UP001262032">
    <property type="component" value="Unassembled WGS sequence"/>
</dbReference>
<dbReference type="EMBL" id="JAVDWN010000010">
    <property type="protein sequence ID" value="MDR7164927.1"/>
    <property type="molecule type" value="Genomic_DNA"/>
</dbReference>
<comment type="caution">
    <text evidence="2">The sequence shown here is derived from an EMBL/GenBank/DDBJ whole genome shotgun (WGS) entry which is preliminary data.</text>
</comment>
<evidence type="ECO:0000313" key="2">
    <source>
        <dbReference type="EMBL" id="MDR7164927.1"/>
    </source>
</evidence>
<dbReference type="AlphaFoldDB" id="A0AAW8NFP9"/>
<reference evidence="2" key="1">
    <citation type="submission" date="2023-07" db="EMBL/GenBank/DDBJ databases">
        <title>Sorghum-associated microbial communities from plants grown in Nebraska, USA.</title>
        <authorList>
            <person name="Schachtman D."/>
        </authorList>
    </citation>
    <scope>NUCLEOTIDE SEQUENCE</scope>
    <source>
        <strain evidence="2">BE261</strain>
    </source>
</reference>
<proteinExistence type="predicted"/>
<accession>A0AAW8NFP9</accession>
<name>A0AAW8NFP9_PSEOX</name>
<feature type="region of interest" description="Disordered" evidence="1">
    <location>
        <begin position="1"/>
        <end position="31"/>
    </location>
</feature>
<evidence type="ECO:0000256" key="1">
    <source>
        <dbReference type="SAM" id="MobiDB-lite"/>
    </source>
</evidence>